<keyword evidence="2" id="KW-1185">Reference proteome</keyword>
<keyword evidence="1" id="KW-0808">Transferase</keyword>
<sequence length="328" mass="35225">MTAVTGGERVPPEFLLGALEPPVKVRHIPLKVPVESFRQRHVGETMRCVMSVATGAVALLLLSGHRACPPSLEDTSAVSNTGGRPPVEQLRVKVLQSLPHDPRASTQGLEMADGRLYESTGGYGESAVTAGPAGKAPTARAQLPALMFGEGITVVGPTLWQLTWRDGIAVERDGRTLAERRRVPYTGEGWGLCHRRRDDRLVMSDGSDRLTFRDPVTFASTGTLTVTEYGHAVPGLNELECAGSHTVYANVYWTDRIVRIDTGTGMVTGSIDAAGLLTRAERRNAGVLNGIAAIPGTDEFLLTGKLWPKMFRVRFVPDSGTRSSGDGL</sequence>
<dbReference type="GO" id="GO:0016603">
    <property type="term" value="F:glutaminyl-peptide cyclotransferase activity"/>
    <property type="evidence" value="ECO:0007669"/>
    <property type="project" value="InterPro"/>
</dbReference>
<gene>
    <name evidence="1" type="ORF">SAMN05216276_1006120</name>
</gene>
<dbReference type="RefSeq" id="WP_218825175.1">
    <property type="nucleotide sequence ID" value="NZ_FZOD01000006.1"/>
</dbReference>
<dbReference type="InterPro" id="IPR007788">
    <property type="entry name" value="QCT"/>
</dbReference>
<evidence type="ECO:0000313" key="2">
    <source>
        <dbReference type="Proteomes" id="UP000198282"/>
    </source>
</evidence>
<name>A0A239CXH0_9ACTN</name>
<reference evidence="1 2" key="1">
    <citation type="submission" date="2017-06" db="EMBL/GenBank/DDBJ databases">
        <authorList>
            <person name="Kim H.J."/>
            <person name="Triplett B.A."/>
        </authorList>
    </citation>
    <scope>NUCLEOTIDE SEQUENCE [LARGE SCALE GENOMIC DNA]</scope>
    <source>
        <strain evidence="1 2">CGMCC 4.2132</strain>
    </source>
</reference>
<protein>
    <submittedName>
        <fullName evidence="1">Glutamine cyclotransferase</fullName>
    </submittedName>
</protein>
<dbReference type="PANTHER" id="PTHR31270">
    <property type="entry name" value="GLUTAMINYL-PEPTIDE CYCLOTRANSFERASE"/>
    <property type="match status" value="1"/>
</dbReference>
<evidence type="ECO:0000313" key="1">
    <source>
        <dbReference type="EMBL" id="SNS24341.1"/>
    </source>
</evidence>
<proteinExistence type="predicted"/>
<dbReference type="Pfam" id="PF05096">
    <property type="entry name" value="Glu_cyclase_2"/>
    <property type="match status" value="1"/>
</dbReference>
<accession>A0A239CXH0</accession>
<dbReference type="InterPro" id="IPR011044">
    <property type="entry name" value="Quino_amine_DH_bsu"/>
</dbReference>
<dbReference type="AlphaFoldDB" id="A0A239CXH0"/>
<dbReference type="PANTHER" id="PTHR31270:SF1">
    <property type="entry name" value="GLUTAMINYL-PEPTIDE CYCLOTRANSFERASE"/>
    <property type="match status" value="1"/>
</dbReference>
<organism evidence="1 2">
    <name type="scientific">Streptosporangium subroseum</name>
    <dbReference type="NCBI Taxonomy" id="106412"/>
    <lineage>
        <taxon>Bacteria</taxon>
        <taxon>Bacillati</taxon>
        <taxon>Actinomycetota</taxon>
        <taxon>Actinomycetes</taxon>
        <taxon>Streptosporangiales</taxon>
        <taxon>Streptosporangiaceae</taxon>
        <taxon>Streptosporangium</taxon>
    </lineage>
</organism>
<dbReference type="EMBL" id="FZOD01000006">
    <property type="protein sequence ID" value="SNS24341.1"/>
    <property type="molecule type" value="Genomic_DNA"/>
</dbReference>
<dbReference type="SUPFAM" id="SSF50969">
    <property type="entry name" value="YVTN repeat-like/Quinoprotein amine dehydrogenase"/>
    <property type="match status" value="1"/>
</dbReference>
<dbReference type="Proteomes" id="UP000198282">
    <property type="component" value="Unassembled WGS sequence"/>
</dbReference>